<dbReference type="PANTHER" id="PTHR40128:SF1">
    <property type="entry name" value="PHYTANOYL-COA HYDROXYLASE"/>
    <property type="match status" value="1"/>
</dbReference>
<organism evidence="1 2">
    <name type="scientific">Actinopolymorpha pittospori</name>
    <dbReference type="NCBI Taxonomy" id="648752"/>
    <lineage>
        <taxon>Bacteria</taxon>
        <taxon>Bacillati</taxon>
        <taxon>Actinomycetota</taxon>
        <taxon>Actinomycetes</taxon>
        <taxon>Propionibacteriales</taxon>
        <taxon>Actinopolymorphaceae</taxon>
        <taxon>Actinopolymorpha</taxon>
    </lineage>
</organism>
<accession>A0A927N4K4</accession>
<evidence type="ECO:0008006" key="3">
    <source>
        <dbReference type="Google" id="ProtNLM"/>
    </source>
</evidence>
<dbReference type="PANTHER" id="PTHR40128">
    <property type="entry name" value="EXPRESSED PROTEIN"/>
    <property type="match status" value="1"/>
</dbReference>
<dbReference type="AlphaFoldDB" id="A0A927N4K4"/>
<evidence type="ECO:0000313" key="2">
    <source>
        <dbReference type="Proteomes" id="UP000638648"/>
    </source>
</evidence>
<keyword evidence="2" id="KW-1185">Reference proteome</keyword>
<dbReference type="SUPFAM" id="SSF51197">
    <property type="entry name" value="Clavaminate synthase-like"/>
    <property type="match status" value="1"/>
</dbReference>
<dbReference type="EMBL" id="JADBEM010000001">
    <property type="protein sequence ID" value="MBE1611979.1"/>
    <property type="molecule type" value="Genomic_DNA"/>
</dbReference>
<dbReference type="InterPro" id="IPR008775">
    <property type="entry name" value="Phytyl_CoA_dOase-like"/>
</dbReference>
<dbReference type="Gene3D" id="2.60.120.620">
    <property type="entry name" value="q2cbj1_9rhob like domain"/>
    <property type="match status" value="1"/>
</dbReference>
<reference evidence="1" key="1">
    <citation type="submission" date="2020-10" db="EMBL/GenBank/DDBJ databases">
        <title>Sequencing the genomes of 1000 actinobacteria strains.</title>
        <authorList>
            <person name="Klenk H.-P."/>
        </authorList>
    </citation>
    <scope>NUCLEOTIDE SEQUENCE</scope>
    <source>
        <strain evidence="1">DSM 45354</strain>
    </source>
</reference>
<dbReference type="Pfam" id="PF05721">
    <property type="entry name" value="PhyH"/>
    <property type="match status" value="1"/>
</dbReference>
<dbReference type="RefSeq" id="WP_238361770.1">
    <property type="nucleotide sequence ID" value="NZ_BAABJL010000176.1"/>
</dbReference>
<comment type="caution">
    <text evidence="1">The sequence shown here is derived from an EMBL/GenBank/DDBJ whole genome shotgun (WGS) entry which is preliminary data.</text>
</comment>
<sequence>MTNSPDTSPRTTDFLDSSGLLDDPAALRARADEHGYLFLRGLLPAADVFDVRRRLLEIVRRHGWLVDGTPVSDGIADVEAFDRVDRAAREFCGVGVPRAAYEDVQRVREFHELAHHPRLLALYRALFGAEVLPHPRNIARVMIPGRANHPTPPHQDFIHIQGTPRVWTAWFPLGDCPRELGGLTVLDRSHHEGLMSYKASEGAGGLEAYLCDLDLPWAQGDFAAGDVLTFSSHTIHRALPHQRADRVRLSCDFRYQPAAEELLEASLRVHCDVLSWDEVYAGWPPGGIRWYWRDLALRHSTWDESLRWQKDRIC</sequence>
<dbReference type="GO" id="GO:0016706">
    <property type="term" value="F:2-oxoglutarate-dependent dioxygenase activity"/>
    <property type="evidence" value="ECO:0007669"/>
    <property type="project" value="UniProtKB-ARBA"/>
</dbReference>
<name>A0A927N4K4_9ACTN</name>
<protein>
    <recommendedName>
        <fullName evidence="3">Phytanoyl-CoA dioxygenase (PhyH)</fullName>
    </recommendedName>
</protein>
<dbReference type="Proteomes" id="UP000638648">
    <property type="component" value="Unassembled WGS sequence"/>
</dbReference>
<gene>
    <name evidence="1" type="ORF">HEB94_008827</name>
</gene>
<proteinExistence type="predicted"/>
<evidence type="ECO:0000313" key="1">
    <source>
        <dbReference type="EMBL" id="MBE1611979.1"/>
    </source>
</evidence>